<dbReference type="PROSITE" id="PS50330">
    <property type="entry name" value="UIM"/>
    <property type="match status" value="1"/>
</dbReference>
<dbReference type="InterPro" id="IPR000306">
    <property type="entry name" value="Znf_FYVE"/>
</dbReference>
<evidence type="ECO:0000256" key="5">
    <source>
        <dbReference type="ARBA" id="ARBA00022723"/>
    </source>
</evidence>
<feature type="region of interest" description="Disordered" evidence="10">
    <location>
        <begin position="759"/>
        <end position="806"/>
    </location>
</feature>
<dbReference type="Pfam" id="PF01363">
    <property type="entry name" value="FYVE"/>
    <property type="match status" value="1"/>
</dbReference>
<keyword evidence="7" id="KW-0862">Zinc</keyword>
<evidence type="ECO:0000256" key="10">
    <source>
        <dbReference type="SAM" id="MobiDB-lite"/>
    </source>
</evidence>
<feature type="compositionally biased region" description="Low complexity" evidence="10">
    <location>
        <begin position="648"/>
        <end position="676"/>
    </location>
</feature>
<dbReference type="CDD" id="cd21387">
    <property type="entry name" value="GAT_Hrs"/>
    <property type="match status" value="1"/>
</dbReference>
<keyword evidence="6 8" id="KW-0863">Zinc-finger</keyword>
<feature type="region of interest" description="Disordered" evidence="10">
    <location>
        <begin position="895"/>
        <end position="934"/>
    </location>
</feature>
<keyword evidence="3" id="KW-0963">Cytoplasm</keyword>
<dbReference type="CDD" id="cd03569">
    <property type="entry name" value="VHS_Hrs"/>
    <property type="match status" value="1"/>
</dbReference>
<dbReference type="Proteomes" id="UP000639338">
    <property type="component" value="Unassembled WGS sequence"/>
</dbReference>
<keyword evidence="9" id="KW-0175">Coiled coil</keyword>
<proteinExistence type="predicted"/>
<evidence type="ECO:0000256" key="9">
    <source>
        <dbReference type="SAM" id="Coils"/>
    </source>
</evidence>
<dbReference type="InterPro" id="IPR013083">
    <property type="entry name" value="Znf_RING/FYVE/PHD"/>
</dbReference>
<feature type="region of interest" description="Disordered" evidence="10">
    <location>
        <begin position="351"/>
        <end position="380"/>
    </location>
</feature>
<dbReference type="InterPro" id="IPR017455">
    <property type="entry name" value="Znf_FYVE-rel"/>
</dbReference>
<dbReference type="SMART" id="SM00288">
    <property type="entry name" value="VHS"/>
    <property type="match status" value="1"/>
</dbReference>
<feature type="region of interest" description="Disordered" evidence="10">
    <location>
        <begin position="240"/>
        <end position="263"/>
    </location>
</feature>
<dbReference type="GO" id="GO:0035091">
    <property type="term" value="F:phosphatidylinositol binding"/>
    <property type="evidence" value="ECO:0007669"/>
    <property type="project" value="InterPro"/>
</dbReference>
<dbReference type="GO" id="GO:0043130">
    <property type="term" value="F:ubiquitin binding"/>
    <property type="evidence" value="ECO:0007669"/>
    <property type="project" value="InterPro"/>
</dbReference>
<feature type="coiled-coil region" evidence="9">
    <location>
        <begin position="458"/>
        <end position="544"/>
    </location>
</feature>
<dbReference type="PANTHER" id="PTHR46275:SF1">
    <property type="entry name" value="HEPATOCYTE GROWTH FACTOR-REGULATED TYROSINE KINASE SUBSTRATE"/>
    <property type="match status" value="1"/>
</dbReference>
<evidence type="ECO:0000313" key="13">
    <source>
        <dbReference type="EMBL" id="KAF7989447.1"/>
    </source>
</evidence>
<dbReference type="SUPFAM" id="SSF48464">
    <property type="entry name" value="ENTH/VHS domain"/>
    <property type="match status" value="1"/>
</dbReference>
<dbReference type="Gene3D" id="3.30.40.10">
    <property type="entry name" value="Zinc/RING finger domain, C3HC4 (zinc finger)"/>
    <property type="match status" value="1"/>
</dbReference>
<feature type="domain" description="VHS" evidence="12">
    <location>
        <begin position="14"/>
        <end position="142"/>
    </location>
</feature>
<feature type="compositionally biased region" description="Low complexity" evidence="10">
    <location>
        <begin position="895"/>
        <end position="905"/>
    </location>
</feature>
<feature type="compositionally biased region" description="Basic and acidic residues" evidence="10">
    <location>
        <begin position="351"/>
        <end position="363"/>
    </location>
</feature>
<feature type="region of interest" description="Disordered" evidence="10">
    <location>
        <begin position="613"/>
        <end position="707"/>
    </location>
</feature>
<feature type="compositionally biased region" description="Polar residues" evidence="10">
    <location>
        <begin position="761"/>
        <end position="806"/>
    </location>
</feature>
<evidence type="ECO:0000256" key="4">
    <source>
        <dbReference type="ARBA" id="ARBA00022553"/>
    </source>
</evidence>
<evidence type="ECO:0000256" key="2">
    <source>
        <dbReference type="ARBA" id="ARBA00015450"/>
    </source>
</evidence>
<keyword evidence="5" id="KW-0479">Metal-binding</keyword>
<feature type="compositionally biased region" description="Polar residues" evidence="10">
    <location>
        <begin position="696"/>
        <end position="707"/>
    </location>
</feature>
<dbReference type="InterPro" id="IPR002014">
    <property type="entry name" value="VHS_dom"/>
</dbReference>
<dbReference type="InterPro" id="IPR017073">
    <property type="entry name" value="HGS/VPS27"/>
</dbReference>
<dbReference type="InterPro" id="IPR003903">
    <property type="entry name" value="UIM_dom"/>
</dbReference>
<dbReference type="PANTHER" id="PTHR46275">
    <property type="entry name" value="HEPATOCYTE GROWTH FACTOR-REGULATED TYROSINE KINASE SUBSTRATE"/>
    <property type="match status" value="1"/>
</dbReference>
<feature type="domain" description="FYVE-type" evidence="11">
    <location>
        <begin position="159"/>
        <end position="219"/>
    </location>
</feature>
<dbReference type="Pfam" id="PF00790">
    <property type="entry name" value="VHS"/>
    <property type="match status" value="1"/>
</dbReference>
<feature type="region of interest" description="Disordered" evidence="10">
    <location>
        <begin position="294"/>
        <end position="335"/>
    </location>
</feature>
<dbReference type="GO" id="GO:0032456">
    <property type="term" value="P:endocytic recycling"/>
    <property type="evidence" value="ECO:0007669"/>
    <property type="project" value="TreeGrafter"/>
</dbReference>
<dbReference type="EMBL" id="JACMRX010000005">
    <property type="protein sequence ID" value="KAF7989447.1"/>
    <property type="molecule type" value="Genomic_DNA"/>
</dbReference>
<dbReference type="GO" id="GO:0008270">
    <property type="term" value="F:zinc ion binding"/>
    <property type="evidence" value="ECO:0007669"/>
    <property type="project" value="UniProtKB-KW"/>
</dbReference>
<evidence type="ECO:0000313" key="14">
    <source>
        <dbReference type="Proteomes" id="UP000639338"/>
    </source>
</evidence>
<dbReference type="Gene3D" id="1.25.40.90">
    <property type="match status" value="1"/>
</dbReference>
<feature type="compositionally biased region" description="Low complexity" evidence="10">
    <location>
        <begin position="319"/>
        <end position="331"/>
    </location>
</feature>
<name>A0A835CMN2_APHGI</name>
<dbReference type="GO" id="GO:0031623">
    <property type="term" value="P:receptor internalization"/>
    <property type="evidence" value="ECO:0007669"/>
    <property type="project" value="TreeGrafter"/>
</dbReference>
<dbReference type="GO" id="GO:0048471">
    <property type="term" value="C:perinuclear region of cytoplasm"/>
    <property type="evidence" value="ECO:0007669"/>
    <property type="project" value="UniProtKB-SubCell"/>
</dbReference>
<dbReference type="GO" id="GO:0005769">
    <property type="term" value="C:early endosome"/>
    <property type="evidence" value="ECO:0007669"/>
    <property type="project" value="TreeGrafter"/>
</dbReference>
<evidence type="ECO:0000256" key="3">
    <source>
        <dbReference type="ARBA" id="ARBA00022490"/>
    </source>
</evidence>
<keyword evidence="14" id="KW-1185">Reference proteome</keyword>
<dbReference type="SUPFAM" id="SSF57903">
    <property type="entry name" value="FYVE/PHD zinc finger"/>
    <property type="match status" value="1"/>
</dbReference>
<gene>
    <name evidence="13" type="ORF">HCN44_008121</name>
</gene>
<dbReference type="CDD" id="cd15720">
    <property type="entry name" value="FYVE_Hrs"/>
    <property type="match status" value="1"/>
</dbReference>
<dbReference type="SMART" id="SM00064">
    <property type="entry name" value="FYVE"/>
    <property type="match status" value="1"/>
</dbReference>
<comment type="caution">
    <text evidence="13">The sequence shown here is derived from an EMBL/GenBank/DDBJ whole genome shotgun (WGS) entry which is preliminary data.</text>
</comment>
<evidence type="ECO:0000256" key="6">
    <source>
        <dbReference type="ARBA" id="ARBA00022771"/>
    </source>
</evidence>
<feature type="compositionally biased region" description="Polar residues" evidence="10">
    <location>
        <begin position="364"/>
        <end position="377"/>
    </location>
</feature>
<dbReference type="PROSITE" id="PS50178">
    <property type="entry name" value="ZF_FYVE"/>
    <property type="match status" value="1"/>
</dbReference>
<accession>A0A835CMN2</accession>
<dbReference type="GO" id="GO:0005938">
    <property type="term" value="C:cell cortex"/>
    <property type="evidence" value="ECO:0007669"/>
    <property type="project" value="UniProtKB-SubCell"/>
</dbReference>
<sequence length="934" mass="105506">MFRTPHFDKLLEKATSNLHLEPDWPTILQICDLIRQNDVQPKVALAAIQKKITNANPHIAYFGLLVLESCVKNCGSLMHEEIGTKQYMEQLKDIVKTSTHENLKKKILELIQAWAFAFRNSPKYTAIKDTVTIMKAEGYEFPLLKESDAMFSADTAPEWADGDDCHRCRVSFNYIQRKHHCRACGQVFCAQCSNKKSMLPKFGIEKEVRVCEACFDKINSKPSTASTKETDLPVEYLSSSLAQQQQVPNRKTPEEVQEEEELALALALSQSEAEEKEKQKKRMTNAYKINSSLINKTTYSPPSSPAPPSPLLTNKKDQQQQQSHQQQQQDDSQVDPELARYMNRKYWEQREASISDEQSRQRTDVTSPSAPNISSPMPQRLVATDKSDNNDDIENMDEFVAHLRSQVEIFVNRMKSNSSRGRSISNDSFFQNLFMTISTMHSRLLKHIREHDDTRVMYEGLQDKLAQVKDARAALDALREEHRDRLRRDAEEAERLKQMQMAQKLDIMRKKKQEYLQYQRELALQKIQERERELQMRQEQQKQQYIMGSYQPVGNYIGPNQQGSPIHQLHYHHQQQQQPPNNFNQMSPTTNQGLYAYGQGQIGNYPMQNYGMPSINQMGQQQQQQHMMAGMANQQEHQTAQLAGNEAIQQQQQSQPQQQPPQQQGIMSQQIQNNQNHPQMTQLSGPGHQMVMPTGHPSTGPSQLSQIPQVGHQQAPGHIANQINMQHPQGMPTGPQGMPLVQGNIPTGPHIIHSGQGIPSGAQNIPSGPHSIQQGPHSIQQGPHTIQQGPHSIQQGPHSIQQGPHSIQQRPQGVTQISQGQMTHGPQGPITHRPQQGHIMTTGNQGIPIGTQNIQTGQQITQHPPIGNIGTINVNPGHQAIVQGQIPQILPFQPQPQQQQQQKQQNVTTIGESIRPLQDIKTSGDDTAELISFD</sequence>
<feature type="region of interest" description="Disordered" evidence="10">
    <location>
        <begin position="570"/>
        <end position="591"/>
    </location>
</feature>
<dbReference type="OrthoDB" id="957735at2759"/>
<evidence type="ECO:0000256" key="1">
    <source>
        <dbReference type="ARBA" id="ARBA00004496"/>
    </source>
</evidence>
<reference evidence="13 14" key="1">
    <citation type="submission" date="2020-08" db="EMBL/GenBank/DDBJ databases">
        <title>Aphidius gifuensis genome sequencing and assembly.</title>
        <authorList>
            <person name="Du Z."/>
        </authorList>
    </citation>
    <scope>NUCLEOTIDE SEQUENCE [LARGE SCALE GENOMIC DNA]</scope>
    <source>
        <strain evidence="13">YNYX2018</strain>
        <tissue evidence="13">Adults</tissue>
    </source>
</reference>
<dbReference type="InterPro" id="IPR011011">
    <property type="entry name" value="Znf_FYVE_PHD"/>
</dbReference>
<evidence type="ECO:0000256" key="8">
    <source>
        <dbReference type="PROSITE-ProRule" id="PRU00091"/>
    </source>
</evidence>
<dbReference type="InterPro" id="IPR024641">
    <property type="entry name" value="HRS_helical"/>
</dbReference>
<feature type="compositionally biased region" description="Polar residues" evidence="10">
    <location>
        <begin position="579"/>
        <end position="591"/>
    </location>
</feature>
<feature type="compositionally biased region" description="Low complexity" evidence="10">
    <location>
        <begin position="616"/>
        <end position="635"/>
    </location>
</feature>
<evidence type="ECO:0000259" key="11">
    <source>
        <dbReference type="PROSITE" id="PS50178"/>
    </source>
</evidence>
<dbReference type="Pfam" id="PF12210">
    <property type="entry name" value="Hrs_helical"/>
    <property type="match status" value="1"/>
</dbReference>
<feature type="compositionally biased region" description="Polar residues" evidence="10">
    <location>
        <begin position="240"/>
        <end position="249"/>
    </location>
</feature>
<keyword evidence="4" id="KW-0597">Phosphoprotein</keyword>
<dbReference type="AlphaFoldDB" id="A0A835CMN2"/>
<evidence type="ECO:0000256" key="7">
    <source>
        <dbReference type="ARBA" id="ARBA00022833"/>
    </source>
</evidence>
<dbReference type="PROSITE" id="PS50179">
    <property type="entry name" value="VHS"/>
    <property type="match status" value="1"/>
</dbReference>
<comment type="subcellular location">
    <subcellularLocation>
        <location evidence="1">Cytoplasm</location>
    </subcellularLocation>
</comment>
<protein>
    <recommendedName>
        <fullName evidence="2">Hepatocyte growth factor-regulated tyrosine kinase substrate</fullName>
    </recommendedName>
</protein>
<organism evidence="13 14">
    <name type="scientific">Aphidius gifuensis</name>
    <name type="common">Parasitoid wasp</name>
    <dbReference type="NCBI Taxonomy" id="684658"/>
    <lineage>
        <taxon>Eukaryota</taxon>
        <taxon>Metazoa</taxon>
        <taxon>Ecdysozoa</taxon>
        <taxon>Arthropoda</taxon>
        <taxon>Hexapoda</taxon>
        <taxon>Insecta</taxon>
        <taxon>Pterygota</taxon>
        <taxon>Neoptera</taxon>
        <taxon>Endopterygota</taxon>
        <taxon>Hymenoptera</taxon>
        <taxon>Apocrita</taxon>
        <taxon>Ichneumonoidea</taxon>
        <taxon>Braconidae</taxon>
        <taxon>Aphidiinae</taxon>
        <taxon>Aphidius</taxon>
    </lineage>
</organism>
<dbReference type="Gene3D" id="1.20.5.1940">
    <property type="match status" value="1"/>
</dbReference>
<evidence type="ECO:0000259" key="12">
    <source>
        <dbReference type="PROSITE" id="PS50179"/>
    </source>
</evidence>
<dbReference type="InterPro" id="IPR008942">
    <property type="entry name" value="ENTH_VHS"/>
</dbReference>